<protein>
    <submittedName>
        <fullName evidence="8">Uncharacterized protein</fullName>
    </submittedName>
</protein>
<evidence type="ECO:0000256" key="3">
    <source>
        <dbReference type="ARBA" id="ARBA00022801"/>
    </source>
</evidence>
<keyword evidence="4" id="KW-0735">Signal-anchor</keyword>
<sequence length="383" mass="42486">MRQWFISLAFAALCSIGWWFALLPPREVQAASPIPVFAYYYIWYDPTSWNRAKSDYPLLGRYSSDDRAVMQQHIQWAKQVGITGFIVSWKSTPTLNRRLEQLADLAESEGFHLAIIYQGLDFERRPLPAERVASDLAAFCERWSGRNVFNDLYGKPLIIWSGTWEFTVDEVRLVRKRIGNCALLLASERNVTGYERLATLVDGNAYYWSSVDPESYPDYLGKLRALSDAVHAHGGLWIAPAAPGFDARLIGGTRVVDRKDGETLQRQLAAAFASAPDAIGLISWNEFSENTHIEPSLQYGDQALRVLASVLGTSPPTLPELGSEPLAPTGPSYGLPLLGLAATLVLGSIVFLVLRIHRVTTHPGNRADASPTISFDRSHLGEP</sequence>
<dbReference type="Pfam" id="PF16317">
    <property type="entry name" value="Glyco_hydro_99"/>
    <property type="match status" value="1"/>
</dbReference>
<reference evidence="8" key="1">
    <citation type="journal article" date="2020" name="mSystems">
        <title>Genome- and Community-Level Interaction Insights into Carbon Utilization and Element Cycling Functions of Hydrothermarchaeota in Hydrothermal Sediment.</title>
        <authorList>
            <person name="Zhou Z."/>
            <person name="Liu Y."/>
            <person name="Xu W."/>
            <person name="Pan J."/>
            <person name="Luo Z.H."/>
            <person name="Li M."/>
        </authorList>
    </citation>
    <scope>NUCLEOTIDE SEQUENCE [LARGE SCALE GENOMIC DNA]</scope>
    <source>
        <strain evidence="8">SpSt-222</strain>
    </source>
</reference>
<keyword evidence="5" id="KW-1133">Transmembrane helix</keyword>
<evidence type="ECO:0000256" key="1">
    <source>
        <dbReference type="ARBA" id="ARBA00004323"/>
    </source>
</evidence>
<comment type="caution">
    <text evidence="8">The sequence shown here is derived from an EMBL/GenBank/DDBJ whole genome shotgun (WGS) entry which is preliminary data.</text>
</comment>
<organism evidence="8">
    <name type="scientific">Thermomicrobium roseum</name>
    <dbReference type="NCBI Taxonomy" id="500"/>
    <lineage>
        <taxon>Bacteria</taxon>
        <taxon>Pseudomonadati</taxon>
        <taxon>Thermomicrobiota</taxon>
        <taxon>Thermomicrobia</taxon>
        <taxon>Thermomicrobiales</taxon>
        <taxon>Thermomicrobiaceae</taxon>
        <taxon>Thermomicrobium</taxon>
    </lineage>
</organism>
<proteinExistence type="predicted"/>
<evidence type="ECO:0000313" key="8">
    <source>
        <dbReference type="EMBL" id="HEF64075.1"/>
    </source>
</evidence>
<dbReference type="PANTHER" id="PTHR13572">
    <property type="entry name" value="ENDO-ALPHA-1,2-MANNOSIDASE"/>
    <property type="match status" value="1"/>
</dbReference>
<evidence type="ECO:0000256" key="6">
    <source>
        <dbReference type="ARBA" id="ARBA00023034"/>
    </source>
</evidence>
<keyword evidence="6" id="KW-0333">Golgi apparatus</keyword>
<evidence type="ECO:0000256" key="5">
    <source>
        <dbReference type="ARBA" id="ARBA00022989"/>
    </source>
</evidence>
<dbReference type="GO" id="GO:0004559">
    <property type="term" value="F:alpha-mannosidase activity"/>
    <property type="evidence" value="ECO:0007669"/>
    <property type="project" value="TreeGrafter"/>
</dbReference>
<dbReference type="AlphaFoldDB" id="A0A7C1X1X2"/>
<comment type="subcellular location">
    <subcellularLocation>
        <location evidence="1">Golgi apparatus membrane</location>
        <topology evidence="1">Single-pass type II membrane protein</topology>
    </subcellularLocation>
</comment>
<evidence type="ECO:0000256" key="2">
    <source>
        <dbReference type="ARBA" id="ARBA00022692"/>
    </source>
</evidence>
<evidence type="ECO:0000256" key="7">
    <source>
        <dbReference type="ARBA" id="ARBA00023136"/>
    </source>
</evidence>
<accession>A0A7C1X1X2</accession>
<keyword evidence="7" id="KW-0472">Membrane</keyword>
<name>A0A7C1X1X2_THERO</name>
<dbReference type="PANTHER" id="PTHR13572:SF4">
    <property type="entry name" value="RE57134P"/>
    <property type="match status" value="1"/>
</dbReference>
<dbReference type="EMBL" id="DSJL01000001">
    <property type="protein sequence ID" value="HEF64075.1"/>
    <property type="molecule type" value="Genomic_DNA"/>
</dbReference>
<gene>
    <name evidence="8" type="ORF">ENP47_00455</name>
</gene>
<keyword evidence="3" id="KW-0378">Hydrolase</keyword>
<keyword evidence="2" id="KW-0812">Transmembrane</keyword>
<dbReference type="InterPro" id="IPR026071">
    <property type="entry name" value="Glyco_Hydrolase_99"/>
</dbReference>
<evidence type="ECO:0000256" key="4">
    <source>
        <dbReference type="ARBA" id="ARBA00022968"/>
    </source>
</evidence>
<dbReference type="Gene3D" id="3.20.20.80">
    <property type="entry name" value="Glycosidases"/>
    <property type="match status" value="1"/>
</dbReference>